<keyword evidence="2" id="KW-1185">Reference proteome</keyword>
<accession>A0ACC2THS1</accession>
<comment type="caution">
    <text evidence="1">The sequence shown here is derived from an EMBL/GenBank/DDBJ whole genome shotgun (WGS) entry which is preliminary data.</text>
</comment>
<dbReference type="Proteomes" id="UP001165960">
    <property type="component" value="Unassembled WGS sequence"/>
</dbReference>
<reference evidence="1" key="1">
    <citation type="submission" date="2022-04" db="EMBL/GenBank/DDBJ databases">
        <title>Genome of the entomopathogenic fungus Entomophthora muscae.</title>
        <authorList>
            <person name="Elya C."/>
            <person name="Lovett B.R."/>
            <person name="Lee E."/>
            <person name="Macias A.M."/>
            <person name="Hajek A.E."/>
            <person name="De Bivort B.L."/>
            <person name="Kasson M.T."/>
            <person name="De Fine Licht H.H."/>
            <person name="Stajich J.E."/>
        </authorList>
    </citation>
    <scope>NUCLEOTIDE SEQUENCE</scope>
    <source>
        <strain evidence="1">Berkeley</strain>
    </source>
</reference>
<organism evidence="1 2">
    <name type="scientific">Entomophthora muscae</name>
    <dbReference type="NCBI Taxonomy" id="34485"/>
    <lineage>
        <taxon>Eukaryota</taxon>
        <taxon>Fungi</taxon>
        <taxon>Fungi incertae sedis</taxon>
        <taxon>Zoopagomycota</taxon>
        <taxon>Entomophthoromycotina</taxon>
        <taxon>Entomophthoromycetes</taxon>
        <taxon>Entomophthorales</taxon>
        <taxon>Entomophthoraceae</taxon>
        <taxon>Entomophthora</taxon>
    </lineage>
</organism>
<protein>
    <submittedName>
        <fullName evidence="1">Uncharacterized protein</fullName>
    </submittedName>
</protein>
<proteinExistence type="predicted"/>
<dbReference type="EMBL" id="QTSX02002865">
    <property type="protein sequence ID" value="KAJ9074260.1"/>
    <property type="molecule type" value="Genomic_DNA"/>
</dbReference>
<evidence type="ECO:0000313" key="2">
    <source>
        <dbReference type="Proteomes" id="UP001165960"/>
    </source>
</evidence>
<sequence length="89" mass="9576">MGPWSMDPAARMDVGSGFESHPWAQVPWGNGLSILTNIFDVTSSQAKFNGGKAQVMKAPVYTQAFEAGKKEADLYLTTGPYGLTYSVVT</sequence>
<evidence type="ECO:0000313" key="1">
    <source>
        <dbReference type="EMBL" id="KAJ9074260.1"/>
    </source>
</evidence>
<gene>
    <name evidence="1" type="ORF">DSO57_1008246</name>
</gene>
<name>A0ACC2THS1_9FUNG</name>